<comment type="similarity">
    <text evidence="2">Belongs to the EamA transporter family.</text>
</comment>
<keyword evidence="3 6" id="KW-0812">Transmembrane</keyword>
<keyword evidence="5 6" id="KW-0472">Membrane</keyword>
<dbReference type="GO" id="GO:0016020">
    <property type="term" value="C:membrane"/>
    <property type="evidence" value="ECO:0007669"/>
    <property type="project" value="UniProtKB-SubCell"/>
</dbReference>
<gene>
    <name evidence="8" type="ORF">SAMN05421813_11548</name>
</gene>
<keyword evidence="4 6" id="KW-1133">Transmembrane helix</keyword>
<evidence type="ECO:0000256" key="1">
    <source>
        <dbReference type="ARBA" id="ARBA00004141"/>
    </source>
</evidence>
<feature type="transmembrane region" description="Helical" evidence="6">
    <location>
        <begin position="12"/>
        <end position="32"/>
    </location>
</feature>
<dbReference type="PANTHER" id="PTHR32322:SF2">
    <property type="entry name" value="EAMA DOMAIN-CONTAINING PROTEIN"/>
    <property type="match status" value="1"/>
</dbReference>
<evidence type="ECO:0000256" key="6">
    <source>
        <dbReference type="SAM" id="Phobius"/>
    </source>
</evidence>
<reference evidence="9" key="1">
    <citation type="submission" date="2016-10" db="EMBL/GenBank/DDBJ databases">
        <authorList>
            <person name="Varghese N."/>
            <person name="Submissions S."/>
        </authorList>
    </citation>
    <scope>NUCLEOTIDE SEQUENCE [LARGE SCALE GENOMIC DNA]</scope>
    <source>
        <strain evidence="9">DSM 24536</strain>
    </source>
</reference>
<evidence type="ECO:0000256" key="3">
    <source>
        <dbReference type="ARBA" id="ARBA00022692"/>
    </source>
</evidence>
<feature type="transmembrane region" description="Helical" evidence="6">
    <location>
        <begin position="286"/>
        <end position="305"/>
    </location>
</feature>
<accession>A0A1G9U4Y7</accession>
<dbReference type="InterPro" id="IPR037185">
    <property type="entry name" value="EmrE-like"/>
</dbReference>
<evidence type="ECO:0000256" key="4">
    <source>
        <dbReference type="ARBA" id="ARBA00022989"/>
    </source>
</evidence>
<evidence type="ECO:0000313" key="8">
    <source>
        <dbReference type="EMBL" id="SDM54971.1"/>
    </source>
</evidence>
<feature type="transmembrane region" description="Helical" evidence="6">
    <location>
        <begin position="167"/>
        <end position="186"/>
    </location>
</feature>
<dbReference type="EMBL" id="FNHH01000015">
    <property type="protein sequence ID" value="SDM54971.1"/>
    <property type="molecule type" value="Genomic_DNA"/>
</dbReference>
<dbReference type="InterPro" id="IPR050638">
    <property type="entry name" value="AA-Vitamin_Transporters"/>
</dbReference>
<evidence type="ECO:0000256" key="5">
    <source>
        <dbReference type="ARBA" id="ARBA00023136"/>
    </source>
</evidence>
<feature type="domain" description="EamA" evidence="7">
    <location>
        <begin position="14"/>
        <end position="146"/>
    </location>
</feature>
<dbReference type="AlphaFoldDB" id="A0A1G9U4Y7"/>
<dbReference type="RefSeq" id="WP_090704974.1">
    <property type="nucleotide sequence ID" value="NZ_FNHH01000015.1"/>
</dbReference>
<name>A0A1G9U4Y7_9SPHI</name>
<feature type="transmembrane region" description="Helical" evidence="6">
    <location>
        <begin position="100"/>
        <end position="118"/>
    </location>
</feature>
<protein>
    <submittedName>
        <fullName evidence="8">Permease of the drug/metabolite transporter (DMT) superfamily</fullName>
    </submittedName>
</protein>
<organism evidence="8 9">
    <name type="scientific">Daejeonella rubra</name>
    <dbReference type="NCBI Taxonomy" id="990371"/>
    <lineage>
        <taxon>Bacteria</taxon>
        <taxon>Pseudomonadati</taxon>
        <taxon>Bacteroidota</taxon>
        <taxon>Sphingobacteriia</taxon>
        <taxon>Sphingobacteriales</taxon>
        <taxon>Sphingobacteriaceae</taxon>
        <taxon>Daejeonella</taxon>
    </lineage>
</organism>
<dbReference type="Gene3D" id="1.10.3730.20">
    <property type="match status" value="1"/>
</dbReference>
<evidence type="ECO:0000313" key="9">
    <source>
        <dbReference type="Proteomes" id="UP000199226"/>
    </source>
</evidence>
<dbReference type="Pfam" id="PF00892">
    <property type="entry name" value="EamA"/>
    <property type="match status" value="2"/>
</dbReference>
<feature type="transmembrane region" description="Helical" evidence="6">
    <location>
        <begin position="73"/>
        <end position="94"/>
    </location>
</feature>
<keyword evidence="9" id="KW-1185">Reference proteome</keyword>
<dbReference type="OrthoDB" id="9812547at2"/>
<feature type="transmembrane region" description="Helical" evidence="6">
    <location>
        <begin position="130"/>
        <end position="147"/>
    </location>
</feature>
<dbReference type="Proteomes" id="UP000199226">
    <property type="component" value="Unassembled WGS sequence"/>
</dbReference>
<feature type="transmembrane region" description="Helical" evidence="6">
    <location>
        <begin position="193"/>
        <end position="213"/>
    </location>
</feature>
<feature type="transmembrane region" description="Helical" evidence="6">
    <location>
        <begin position="233"/>
        <end position="252"/>
    </location>
</feature>
<feature type="transmembrane region" description="Helical" evidence="6">
    <location>
        <begin position="38"/>
        <end position="61"/>
    </location>
</feature>
<feature type="domain" description="EamA" evidence="7">
    <location>
        <begin position="166"/>
        <end position="303"/>
    </location>
</feature>
<dbReference type="STRING" id="990371.SAMN05421813_11548"/>
<sequence>MSATENKSASPLMVILAFAIVYIVWGSTYFFIQMAVKGFPPFILGALRFILAGLLMAGWCIIRGEKLFAIRGIKHAAISGILLLFFGNGIIIWVEQSMPSAMVAITVSSAPLWFVLLDKPKWSENFRSKSIIAGMLIGLAGVILLFSEQISQIFSMPESTPVKMSSMVLLLFAAIAWAGGSLYSKYRSAEGSIIVTTTWQIMAAGIAFIPGILIRDEFSGFHWQEVPSDSWIALVYLVIMGSVAGFSAYVWLLQVRTAMQVSTYAYVNPVVAVLLGVFFANEKITAIQIAGLIIILGSVLLINMARYRREKLADRIKNS</sequence>
<dbReference type="SUPFAM" id="SSF103481">
    <property type="entry name" value="Multidrug resistance efflux transporter EmrE"/>
    <property type="match status" value="2"/>
</dbReference>
<evidence type="ECO:0000256" key="2">
    <source>
        <dbReference type="ARBA" id="ARBA00007362"/>
    </source>
</evidence>
<feature type="transmembrane region" description="Helical" evidence="6">
    <location>
        <begin position="264"/>
        <end position="280"/>
    </location>
</feature>
<evidence type="ECO:0000259" key="7">
    <source>
        <dbReference type="Pfam" id="PF00892"/>
    </source>
</evidence>
<dbReference type="PANTHER" id="PTHR32322">
    <property type="entry name" value="INNER MEMBRANE TRANSPORTER"/>
    <property type="match status" value="1"/>
</dbReference>
<dbReference type="InterPro" id="IPR000620">
    <property type="entry name" value="EamA_dom"/>
</dbReference>
<proteinExistence type="inferred from homology"/>
<comment type="subcellular location">
    <subcellularLocation>
        <location evidence="1">Membrane</location>
        <topology evidence="1">Multi-pass membrane protein</topology>
    </subcellularLocation>
</comment>